<keyword evidence="4 6" id="KW-1133">Transmembrane helix</keyword>
<comment type="subcellular location">
    <subcellularLocation>
        <location evidence="1">Membrane</location>
        <topology evidence="1">Multi-pass membrane protein</topology>
    </subcellularLocation>
</comment>
<dbReference type="Gene3D" id="1.20.1260.100">
    <property type="entry name" value="TspO/MBR protein"/>
    <property type="match status" value="1"/>
</dbReference>
<feature type="transmembrane region" description="Helical" evidence="6">
    <location>
        <begin position="133"/>
        <end position="153"/>
    </location>
</feature>
<dbReference type="CDD" id="cd15904">
    <property type="entry name" value="TSPO_MBR"/>
    <property type="match status" value="1"/>
</dbReference>
<dbReference type="InterPro" id="IPR038330">
    <property type="entry name" value="TspO/MBR-related_sf"/>
</dbReference>
<keyword evidence="3 6" id="KW-0812">Transmembrane</keyword>
<dbReference type="Proteomes" id="UP000238924">
    <property type="component" value="Unassembled WGS sequence"/>
</dbReference>
<dbReference type="PIRSF" id="PIRSF005859">
    <property type="entry name" value="PBR"/>
    <property type="match status" value="1"/>
</dbReference>
<feature type="transmembrane region" description="Helical" evidence="6">
    <location>
        <begin position="48"/>
        <end position="69"/>
    </location>
</feature>
<reference evidence="7 8" key="1">
    <citation type="submission" date="2014-04" db="EMBL/GenBank/DDBJ databases">
        <title>Whole genome sequence of 'Brachyspira hampsonii' D13-03603F2.</title>
        <authorList>
            <person name="Patterson A.H."/>
            <person name="Chaban B."/>
            <person name="Fernando C."/>
            <person name="Harding J.C."/>
            <person name="Hill J.E."/>
        </authorList>
    </citation>
    <scope>NUCLEOTIDE SEQUENCE [LARGE SCALE GENOMIC DNA]</scope>
    <source>
        <strain evidence="7 8">D13-03603F2</strain>
    </source>
</reference>
<evidence type="ECO:0000256" key="5">
    <source>
        <dbReference type="ARBA" id="ARBA00023136"/>
    </source>
</evidence>
<evidence type="ECO:0000313" key="8">
    <source>
        <dbReference type="Proteomes" id="UP000238924"/>
    </source>
</evidence>
<dbReference type="RefSeq" id="WP_104617942.1">
    <property type="nucleotide sequence ID" value="NZ_JJMJ01000030.1"/>
</dbReference>
<protein>
    <submittedName>
        <fullName evidence="7">TspO and MBR</fullName>
    </submittedName>
</protein>
<keyword evidence="8" id="KW-1185">Reference proteome</keyword>
<dbReference type="EMBL" id="JJMJ01000030">
    <property type="protein sequence ID" value="PPS22928.1"/>
    <property type="molecule type" value="Genomic_DNA"/>
</dbReference>
<organism evidence="7 8">
    <name type="scientific">Brachyspira murdochii</name>
    <dbReference type="NCBI Taxonomy" id="84378"/>
    <lineage>
        <taxon>Bacteria</taxon>
        <taxon>Pseudomonadati</taxon>
        <taxon>Spirochaetota</taxon>
        <taxon>Spirochaetia</taxon>
        <taxon>Brachyspirales</taxon>
        <taxon>Brachyspiraceae</taxon>
        <taxon>Brachyspira</taxon>
    </lineage>
</organism>
<comment type="caution">
    <text evidence="7">The sequence shown here is derived from an EMBL/GenBank/DDBJ whole genome shotgun (WGS) entry which is preliminary data.</text>
</comment>
<evidence type="ECO:0000313" key="7">
    <source>
        <dbReference type="EMBL" id="PPS22928.1"/>
    </source>
</evidence>
<dbReference type="Pfam" id="PF03073">
    <property type="entry name" value="TspO_MBR"/>
    <property type="match status" value="1"/>
</dbReference>
<evidence type="ECO:0000256" key="2">
    <source>
        <dbReference type="ARBA" id="ARBA00007524"/>
    </source>
</evidence>
<dbReference type="PANTHER" id="PTHR10057">
    <property type="entry name" value="PERIPHERAL-TYPE BENZODIAZEPINE RECEPTOR"/>
    <property type="match status" value="1"/>
</dbReference>
<evidence type="ECO:0000256" key="6">
    <source>
        <dbReference type="SAM" id="Phobius"/>
    </source>
</evidence>
<name>A0ABX5B6W8_9SPIR</name>
<dbReference type="InterPro" id="IPR004307">
    <property type="entry name" value="TspO_MBR"/>
</dbReference>
<dbReference type="PANTHER" id="PTHR10057:SF0">
    <property type="entry name" value="TRANSLOCATOR PROTEIN"/>
    <property type="match status" value="1"/>
</dbReference>
<evidence type="ECO:0000256" key="3">
    <source>
        <dbReference type="ARBA" id="ARBA00022692"/>
    </source>
</evidence>
<feature type="transmembrane region" description="Helical" evidence="6">
    <location>
        <begin position="78"/>
        <end position="97"/>
    </location>
</feature>
<comment type="similarity">
    <text evidence="2">Belongs to the TspO/BZRP family.</text>
</comment>
<evidence type="ECO:0000256" key="4">
    <source>
        <dbReference type="ARBA" id="ARBA00022989"/>
    </source>
</evidence>
<sequence>MNKKFIITLIISIAVCLSIGALGGLSVKADNFVWYNSLNRSSLNPPNILFPIAWGILYILLAVSITLVINKKPVNKQAVIIFIIQLLLNSFWTFIFFGLKQPLFGLIEIIILDIMIIINIIKFKPISKAASILLIPYLAWCLFASYLTLYVVMFN</sequence>
<proteinExistence type="inferred from homology"/>
<keyword evidence="5 6" id="KW-0472">Membrane</keyword>
<accession>A0ABX5B6W8</accession>
<evidence type="ECO:0000256" key="1">
    <source>
        <dbReference type="ARBA" id="ARBA00004141"/>
    </source>
</evidence>
<gene>
    <name evidence="7" type="ORF">DJ52_01960</name>
</gene>
<feature type="transmembrane region" description="Helical" evidence="6">
    <location>
        <begin position="103"/>
        <end position="121"/>
    </location>
</feature>